<reference evidence="2 3" key="1">
    <citation type="submission" date="2019-07" db="EMBL/GenBank/DDBJ databases">
        <title>Serratia dokdonensis sp. nov., an elicitor of systemic resistance in Nicotiana Tabacum.</title>
        <authorList>
            <person name="Son J.-S."/>
            <person name="Hwang Y.-J."/>
            <person name="Lee S.-Y."/>
            <person name="Ghim S.-Y."/>
        </authorList>
    </citation>
    <scope>NUCLEOTIDE SEQUENCE [LARGE SCALE GENOMIC DNA]</scope>
    <source>
        <strain evidence="2 3">KUDC3025</strain>
    </source>
</reference>
<keyword evidence="1" id="KW-0812">Transmembrane</keyword>
<evidence type="ECO:0000256" key="1">
    <source>
        <dbReference type="SAM" id="Phobius"/>
    </source>
</evidence>
<organism evidence="2 3">
    <name type="scientific">Serratia rhizosphaerae</name>
    <dbReference type="NCBI Taxonomy" id="2597702"/>
    <lineage>
        <taxon>Bacteria</taxon>
        <taxon>Pseudomonadati</taxon>
        <taxon>Pseudomonadota</taxon>
        <taxon>Gammaproteobacteria</taxon>
        <taxon>Enterobacterales</taxon>
        <taxon>Yersiniaceae</taxon>
        <taxon>Serratia</taxon>
    </lineage>
</organism>
<keyword evidence="3" id="KW-1185">Reference proteome</keyword>
<protein>
    <submittedName>
        <fullName evidence="2">YgjV family protein</fullName>
    </submittedName>
</protein>
<gene>
    <name evidence="2" type="ORF">FO014_12800</name>
</gene>
<feature type="transmembrane region" description="Helical" evidence="1">
    <location>
        <begin position="6"/>
        <end position="24"/>
    </location>
</feature>
<sequence length="191" mass="21708">MTFYWFAQAVGVLAFLVGITSFFNRDDRRFKLQLSGYSLTIGIHFFLMGANAAGSSALLSACRNLVSMRTRSLWVMWLFLSLTLVMGLSRYQHWVELLPIFGTSISTWALFRTRGLTTRCVMWCSTACWVTHNIWLGSIGGSLIEGSFLLMNGFNILRFRRLQRRGIDPFAAEKQAEKKASEGRLMSEPRA</sequence>
<evidence type="ECO:0000313" key="2">
    <source>
        <dbReference type="EMBL" id="QHA87763.1"/>
    </source>
</evidence>
<name>A0ABX6GND2_9GAMM</name>
<dbReference type="InterPro" id="IPR019629">
    <property type="entry name" value="Uncharacterised_HI1736/YgjV"/>
</dbReference>
<proteinExistence type="predicted"/>
<dbReference type="Pfam" id="PF10688">
    <property type="entry name" value="Imp-YgjV"/>
    <property type="match status" value="1"/>
</dbReference>
<dbReference type="RefSeq" id="WP_105232708.1">
    <property type="nucleotide sequence ID" value="NZ_CP041764.1"/>
</dbReference>
<dbReference type="InterPro" id="IPR026267">
    <property type="entry name" value="YgjV"/>
</dbReference>
<dbReference type="PIRSF" id="PIRSF011443">
    <property type="entry name" value="YgjV"/>
    <property type="match status" value="1"/>
</dbReference>
<feature type="transmembrane region" description="Helical" evidence="1">
    <location>
        <begin position="71"/>
        <end position="88"/>
    </location>
</feature>
<evidence type="ECO:0000313" key="3">
    <source>
        <dbReference type="Proteomes" id="UP000430368"/>
    </source>
</evidence>
<dbReference type="EMBL" id="CP041764">
    <property type="protein sequence ID" value="QHA87763.1"/>
    <property type="molecule type" value="Genomic_DNA"/>
</dbReference>
<accession>A0ABX6GND2</accession>
<keyword evidence="1" id="KW-0472">Membrane</keyword>
<keyword evidence="1" id="KW-1133">Transmembrane helix</keyword>
<dbReference type="Proteomes" id="UP000430368">
    <property type="component" value="Chromosome"/>
</dbReference>
<feature type="transmembrane region" description="Helical" evidence="1">
    <location>
        <begin position="36"/>
        <end position="59"/>
    </location>
</feature>
<feature type="transmembrane region" description="Helical" evidence="1">
    <location>
        <begin position="134"/>
        <end position="157"/>
    </location>
</feature>